<sequence>MPKVHKTVDEAAKHLGESVSVIPGRYKEATGKAAWEEPASSPQSELNYSAGVSEAIAEGRRVTGIHKAGDTKYRKGCAEKGAGVIGTRITAALGTYRTEFSPILGAMNAASDAAPPRTRDPMANIDARLKPVVAATIAAKK</sequence>
<protein>
    <submittedName>
        <fullName evidence="1">Uncharacterized protein</fullName>
    </submittedName>
</protein>
<evidence type="ECO:0000313" key="1">
    <source>
        <dbReference type="EMBL" id="GAI81063.1"/>
    </source>
</evidence>
<accession>X1RKB6</accession>
<comment type="caution">
    <text evidence="1">The sequence shown here is derived from an EMBL/GenBank/DDBJ whole genome shotgun (WGS) entry which is preliminary data.</text>
</comment>
<dbReference type="EMBL" id="BARW01006812">
    <property type="protein sequence ID" value="GAI81063.1"/>
    <property type="molecule type" value="Genomic_DNA"/>
</dbReference>
<organism evidence="1">
    <name type="scientific">marine sediment metagenome</name>
    <dbReference type="NCBI Taxonomy" id="412755"/>
    <lineage>
        <taxon>unclassified sequences</taxon>
        <taxon>metagenomes</taxon>
        <taxon>ecological metagenomes</taxon>
    </lineage>
</organism>
<gene>
    <name evidence="1" type="ORF">S12H4_14294</name>
</gene>
<reference evidence="1" key="1">
    <citation type="journal article" date="2014" name="Front. Microbiol.">
        <title>High frequency of phylogenetically diverse reductive dehalogenase-homologous genes in deep subseafloor sedimentary metagenomes.</title>
        <authorList>
            <person name="Kawai M."/>
            <person name="Futagami T."/>
            <person name="Toyoda A."/>
            <person name="Takaki Y."/>
            <person name="Nishi S."/>
            <person name="Hori S."/>
            <person name="Arai W."/>
            <person name="Tsubouchi T."/>
            <person name="Morono Y."/>
            <person name="Uchiyama I."/>
            <person name="Ito T."/>
            <person name="Fujiyama A."/>
            <person name="Inagaki F."/>
            <person name="Takami H."/>
        </authorList>
    </citation>
    <scope>NUCLEOTIDE SEQUENCE</scope>
    <source>
        <strain evidence="1">Expedition CK06-06</strain>
    </source>
</reference>
<dbReference type="AlphaFoldDB" id="X1RKB6"/>
<proteinExistence type="predicted"/>
<name>X1RKB6_9ZZZZ</name>